<dbReference type="VEuPathDB" id="FungiDB:F4678DRAFT_428331"/>
<accession>A0A9W8TPX0</accession>
<protein>
    <submittedName>
        <fullName evidence="2">Uncharacterized protein</fullName>
    </submittedName>
</protein>
<dbReference type="Proteomes" id="UP001148614">
    <property type="component" value="Unassembled WGS sequence"/>
</dbReference>
<keyword evidence="1" id="KW-0472">Membrane</keyword>
<keyword evidence="1" id="KW-1133">Transmembrane helix</keyword>
<evidence type="ECO:0000313" key="3">
    <source>
        <dbReference type="Proteomes" id="UP001148614"/>
    </source>
</evidence>
<evidence type="ECO:0000313" key="2">
    <source>
        <dbReference type="EMBL" id="KAJ3578903.1"/>
    </source>
</evidence>
<keyword evidence="3" id="KW-1185">Reference proteome</keyword>
<dbReference type="EMBL" id="JANPWZ010000156">
    <property type="protein sequence ID" value="KAJ3578903.1"/>
    <property type="molecule type" value="Genomic_DNA"/>
</dbReference>
<reference evidence="2" key="1">
    <citation type="submission" date="2022-07" db="EMBL/GenBank/DDBJ databases">
        <title>Genome Sequence of Xylaria arbuscula.</title>
        <authorList>
            <person name="Buettner E."/>
        </authorList>
    </citation>
    <scope>NUCLEOTIDE SEQUENCE</scope>
    <source>
        <strain evidence="2">VT107</strain>
    </source>
</reference>
<comment type="caution">
    <text evidence="2">The sequence shown here is derived from an EMBL/GenBank/DDBJ whole genome shotgun (WGS) entry which is preliminary data.</text>
</comment>
<name>A0A9W8TPX0_9PEZI</name>
<gene>
    <name evidence="2" type="ORF">NPX13_g1664</name>
</gene>
<organism evidence="2 3">
    <name type="scientific">Xylaria arbuscula</name>
    <dbReference type="NCBI Taxonomy" id="114810"/>
    <lineage>
        <taxon>Eukaryota</taxon>
        <taxon>Fungi</taxon>
        <taxon>Dikarya</taxon>
        <taxon>Ascomycota</taxon>
        <taxon>Pezizomycotina</taxon>
        <taxon>Sordariomycetes</taxon>
        <taxon>Xylariomycetidae</taxon>
        <taxon>Xylariales</taxon>
        <taxon>Xylariaceae</taxon>
        <taxon>Xylaria</taxon>
    </lineage>
</organism>
<sequence length="174" mass="19879">MNATTSSSARAEEARWPSKIYQAIATPVNFITFLISLYLIDSHNRAQRYHQPESKASGTNQRTWLHKLFHQQTSSPYDWVNSYQEASLPRSAHAAPPRHGARGEKDGEAGNWFYRTKQKKLLRAEAANAFAMRDSVLLAMGTLAIFVLWVLWQVVKWLALWVLHQMVLAKVQTV</sequence>
<dbReference type="AlphaFoldDB" id="A0A9W8TPX0"/>
<feature type="transmembrane region" description="Helical" evidence="1">
    <location>
        <begin position="20"/>
        <end position="40"/>
    </location>
</feature>
<evidence type="ECO:0000256" key="1">
    <source>
        <dbReference type="SAM" id="Phobius"/>
    </source>
</evidence>
<feature type="transmembrane region" description="Helical" evidence="1">
    <location>
        <begin position="136"/>
        <end position="155"/>
    </location>
</feature>
<proteinExistence type="predicted"/>
<keyword evidence="1" id="KW-0812">Transmembrane</keyword>